<dbReference type="EMBL" id="JAEVFJ010000022">
    <property type="protein sequence ID" value="KAH8096850.1"/>
    <property type="molecule type" value="Genomic_DNA"/>
</dbReference>
<dbReference type="OrthoDB" id="3265564at2759"/>
<feature type="transmembrane region" description="Helical" evidence="1">
    <location>
        <begin position="113"/>
        <end position="137"/>
    </location>
</feature>
<evidence type="ECO:0000256" key="1">
    <source>
        <dbReference type="SAM" id="Phobius"/>
    </source>
</evidence>
<evidence type="ECO:0000256" key="2">
    <source>
        <dbReference type="SAM" id="SignalP"/>
    </source>
</evidence>
<protein>
    <recommendedName>
        <fullName evidence="5">Transmembrane protein</fullName>
    </recommendedName>
</protein>
<keyword evidence="1" id="KW-0472">Membrane</keyword>
<feature type="chain" id="PRO_5035434795" description="Transmembrane protein" evidence="2">
    <location>
        <begin position="24"/>
        <end position="209"/>
    </location>
</feature>
<organism evidence="3 4">
    <name type="scientific">Cristinia sonorae</name>
    <dbReference type="NCBI Taxonomy" id="1940300"/>
    <lineage>
        <taxon>Eukaryota</taxon>
        <taxon>Fungi</taxon>
        <taxon>Dikarya</taxon>
        <taxon>Basidiomycota</taxon>
        <taxon>Agaricomycotina</taxon>
        <taxon>Agaricomycetes</taxon>
        <taxon>Agaricomycetidae</taxon>
        <taxon>Agaricales</taxon>
        <taxon>Pleurotineae</taxon>
        <taxon>Stephanosporaceae</taxon>
        <taxon>Cristinia</taxon>
    </lineage>
</organism>
<evidence type="ECO:0000313" key="4">
    <source>
        <dbReference type="Proteomes" id="UP000813824"/>
    </source>
</evidence>
<comment type="caution">
    <text evidence="3">The sequence shown here is derived from an EMBL/GenBank/DDBJ whole genome shotgun (WGS) entry which is preliminary data.</text>
</comment>
<feature type="signal peptide" evidence="2">
    <location>
        <begin position="1"/>
        <end position="23"/>
    </location>
</feature>
<name>A0A8K0ULL9_9AGAR</name>
<reference evidence="3" key="1">
    <citation type="journal article" date="2021" name="New Phytol.">
        <title>Evolutionary innovations through gain and loss of genes in the ectomycorrhizal Boletales.</title>
        <authorList>
            <person name="Wu G."/>
            <person name="Miyauchi S."/>
            <person name="Morin E."/>
            <person name="Kuo A."/>
            <person name="Drula E."/>
            <person name="Varga T."/>
            <person name="Kohler A."/>
            <person name="Feng B."/>
            <person name="Cao Y."/>
            <person name="Lipzen A."/>
            <person name="Daum C."/>
            <person name="Hundley H."/>
            <person name="Pangilinan J."/>
            <person name="Johnson J."/>
            <person name="Barry K."/>
            <person name="LaButti K."/>
            <person name="Ng V."/>
            <person name="Ahrendt S."/>
            <person name="Min B."/>
            <person name="Choi I.G."/>
            <person name="Park H."/>
            <person name="Plett J.M."/>
            <person name="Magnuson J."/>
            <person name="Spatafora J.W."/>
            <person name="Nagy L.G."/>
            <person name="Henrissat B."/>
            <person name="Grigoriev I.V."/>
            <person name="Yang Z.L."/>
            <person name="Xu J."/>
            <person name="Martin F.M."/>
        </authorList>
    </citation>
    <scope>NUCLEOTIDE SEQUENCE</scope>
    <source>
        <strain evidence="3">KKN 215</strain>
    </source>
</reference>
<keyword evidence="4" id="KW-1185">Reference proteome</keyword>
<sequence length="209" mass="20875">MLSFKSLAIAAAVAFGAISTVYAAPAVSSDVAVARDVVAIRGVAAIVAEVHAKVTPFVAQLHTLTVANATVEVVHPIVTEIKDVVAGAVVEVVALAGAKPSVILASVDGTVQVTVVVLAKLIADLLILIFGALGFVLSVCDVSLVAALIPCLCIVADILGCLICAIFSLCGGLLVGLVGAVVALIGAILPIIARLNVVVLVSIFAGVKL</sequence>
<feature type="transmembrane region" description="Helical" evidence="1">
    <location>
        <begin position="174"/>
        <end position="207"/>
    </location>
</feature>
<dbReference type="Proteomes" id="UP000813824">
    <property type="component" value="Unassembled WGS sequence"/>
</dbReference>
<proteinExistence type="predicted"/>
<accession>A0A8K0ULL9</accession>
<evidence type="ECO:0008006" key="5">
    <source>
        <dbReference type="Google" id="ProtNLM"/>
    </source>
</evidence>
<keyword evidence="1" id="KW-1133">Transmembrane helix</keyword>
<feature type="transmembrane region" description="Helical" evidence="1">
    <location>
        <begin position="144"/>
        <end position="168"/>
    </location>
</feature>
<evidence type="ECO:0000313" key="3">
    <source>
        <dbReference type="EMBL" id="KAH8096850.1"/>
    </source>
</evidence>
<keyword evidence="2" id="KW-0732">Signal</keyword>
<dbReference type="AlphaFoldDB" id="A0A8K0ULL9"/>
<gene>
    <name evidence="3" type="ORF">BXZ70DRAFT_944800</name>
</gene>
<keyword evidence="1" id="KW-0812">Transmembrane</keyword>